<sequence>MISQVRNGTDGETPTAVEPGAPTTATTSPSSPEPNEMQTLAFGIIGTFLAIIGLYVAYRQLLAIRHRREPSTQLNGHEDDDSEPPRADHTPHPNATDPEQPIVTAGSSTL</sequence>
<keyword evidence="2" id="KW-0472">Membrane</keyword>
<evidence type="ECO:0000313" key="3">
    <source>
        <dbReference type="EMBL" id="KAK0613641.1"/>
    </source>
</evidence>
<name>A0AA40BU21_9PEZI</name>
<feature type="compositionally biased region" description="Low complexity" evidence="1">
    <location>
        <begin position="21"/>
        <end position="30"/>
    </location>
</feature>
<organism evidence="3 4">
    <name type="scientific">Immersiella caudata</name>
    <dbReference type="NCBI Taxonomy" id="314043"/>
    <lineage>
        <taxon>Eukaryota</taxon>
        <taxon>Fungi</taxon>
        <taxon>Dikarya</taxon>
        <taxon>Ascomycota</taxon>
        <taxon>Pezizomycotina</taxon>
        <taxon>Sordariomycetes</taxon>
        <taxon>Sordariomycetidae</taxon>
        <taxon>Sordariales</taxon>
        <taxon>Lasiosphaeriaceae</taxon>
        <taxon>Immersiella</taxon>
    </lineage>
</organism>
<feature type="compositionally biased region" description="Polar residues" evidence="1">
    <location>
        <begin position="1"/>
        <end position="12"/>
    </location>
</feature>
<keyword evidence="2" id="KW-1133">Transmembrane helix</keyword>
<reference evidence="3" key="1">
    <citation type="submission" date="2023-06" db="EMBL/GenBank/DDBJ databases">
        <title>Genome-scale phylogeny and comparative genomics of the fungal order Sordariales.</title>
        <authorList>
            <consortium name="Lawrence Berkeley National Laboratory"/>
            <person name="Hensen N."/>
            <person name="Bonometti L."/>
            <person name="Westerberg I."/>
            <person name="Brannstrom I.O."/>
            <person name="Guillou S."/>
            <person name="Cros-Aarteil S."/>
            <person name="Calhoun S."/>
            <person name="Haridas S."/>
            <person name="Kuo A."/>
            <person name="Mondo S."/>
            <person name="Pangilinan J."/>
            <person name="Riley R."/>
            <person name="Labutti K."/>
            <person name="Andreopoulos B."/>
            <person name="Lipzen A."/>
            <person name="Chen C."/>
            <person name="Yanf M."/>
            <person name="Daum C."/>
            <person name="Ng V."/>
            <person name="Clum A."/>
            <person name="Steindorff A."/>
            <person name="Ohm R."/>
            <person name="Martin F."/>
            <person name="Silar P."/>
            <person name="Natvig D."/>
            <person name="Lalanne C."/>
            <person name="Gautier V."/>
            <person name="Ament-Velasquez S.L."/>
            <person name="Kruys A."/>
            <person name="Hutchinson M.I."/>
            <person name="Powell A.J."/>
            <person name="Barry K."/>
            <person name="Miller A.N."/>
            <person name="Grigoriev I.V."/>
            <person name="Debuchy R."/>
            <person name="Gladieux P."/>
            <person name="Thoren M.H."/>
            <person name="Johannesson H."/>
        </authorList>
    </citation>
    <scope>NUCLEOTIDE SEQUENCE</scope>
    <source>
        <strain evidence="3">CBS 606.72</strain>
    </source>
</reference>
<feature type="transmembrane region" description="Helical" evidence="2">
    <location>
        <begin position="39"/>
        <end position="58"/>
    </location>
</feature>
<keyword evidence="2" id="KW-0812">Transmembrane</keyword>
<feature type="region of interest" description="Disordered" evidence="1">
    <location>
        <begin position="1"/>
        <end position="36"/>
    </location>
</feature>
<evidence type="ECO:0000256" key="1">
    <source>
        <dbReference type="SAM" id="MobiDB-lite"/>
    </source>
</evidence>
<protein>
    <submittedName>
        <fullName evidence="3">Uncharacterized protein</fullName>
    </submittedName>
</protein>
<keyword evidence="4" id="KW-1185">Reference proteome</keyword>
<evidence type="ECO:0000256" key="2">
    <source>
        <dbReference type="SAM" id="Phobius"/>
    </source>
</evidence>
<accession>A0AA40BU21</accession>
<evidence type="ECO:0000313" key="4">
    <source>
        <dbReference type="Proteomes" id="UP001175000"/>
    </source>
</evidence>
<feature type="region of interest" description="Disordered" evidence="1">
    <location>
        <begin position="68"/>
        <end position="110"/>
    </location>
</feature>
<dbReference type="AlphaFoldDB" id="A0AA40BU21"/>
<dbReference type="EMBL" id="JAULSU010000006">
    <property type="protein sequence ID" value="KAK0613641.1"/>
    <property type="molecule type" value="Genomic_DNA"/>
</dbReference>
<proteinExistence type="predicted"/>
<comment type="caution">
    <text evidence="3">The sequence shown here is derived from an EMBL/GenBank/DDBJ whole genome shotgun (WGS) entry which is preliminary data.</text>
</comment>
<dbReference type="Proteomes" id="UP001175000">
    <property type="component" value="Unassembled WGS sequence"/>
</dbReference>
<gene>
    <name evidence="3" type="ORF">B0T14DRAFT_569666</name>
</gene>